<dbReference type="InterPro" id="IPR020449">
    <property type="entry name" value="Tscrpt_reg_AraC-type_HTH"/>
</dbReference>
<dbReference type="Proteomes" id="UP000673394">
    <property type="component" value="Unassembled WGS sequence"/>
</dbReference>
<dbReference type="PANTHER" id="PTHR43280:SF2">
    <property type="entry name" value="HTH-TYPE TRANSCRIPTIONAL REGULATOR EXSA"/>
    <property type="match status" value="1"/>
</dbReference>
<evidence type="ECO:0000313" key="6">
    <source>
        <dbReference type="Proteomes" id="UP000673394"/>
    </source>
</evidence>
<dbReference type="InterPro" id="IPR018062">
    <property type="entry name" value="HTH_AraC-typ_CS"/>
</dbReference>
<dbReference type="PANTHER" id="PTHR43280">
    <property type="entry name" value="ARAC-FAMILY TRANSCRIPTIONAL REGULATOR"/>
    <property type="match status" value="1"/>
</dbReference>
<dbReference type="InterPro" id="IPR009057">
    <property type="entry name" value="Homeodomain-like_sf"/>
</dbReference>
<sequence>MNSTQLDLVPYIRSASNAIRKPFLLGERTLLDYAILYVQEGTMRVTLTREKKVYTITSGQFCMLQPGDLHILEGTTDTISPYVHMDLFYNPHRERSFVTLPGQIQLAGQEELMQPRISELEGFQQVPPLFAPKNKTAFVETMLALIEAWDDGACGLHNRMKAHGAALQLIFQLLEPYVEEERAPNKSHSLLGWVTSYFALHISEPLRVADMAKRANLSVPRFNVVFRETFGVSPYHYFLTLRLKHAKELLRTSMLTMHEIADYCGFTDNHHFANTFKRTTGVTPGQYRAGMNESE</sequence>
<evidence type="ECO:0000259" key="4">
    <source>
        <dbReference type="PROSITE" id="PS01124"/>
    </source>
</evidence>
<evidence type="ECO:0000313" key="5">
    <source>
        <dbReference type="EMBL" id="MBP3961974.1"/>
    </source>
</evidence>
<keyword evidence="6" id="KW-1185">Reference proteome</keyword>
<dbReference type="SUPFAM" id="SSF51215">
    <property type="entry name" value="Regulatory protein AraC"/>
    <property type="match status" value="1"/>
</dbReference>
<evidence type="ECO:0000256" key="3">
    <source>
        <dbReference type="ARBA" id="ARBA00023163"/>
    </source>
</evidence>
<protein>
    <submittedName>
        <fullName evidence="5">Helix-turn-helix transcriptional regulator</fullName>
    </submittedName>
</protein>
<dbReference type="SMART" id="SM00342">
    <property type="entry name" value="HTH_ARAC"/>
    <property type="match status" value="1"/>
</dbReference>
<gene>
    <name evidence="5" type="ORF">I8J30_04565</name>
</gene>
<dbReference type="PROSITE" id="PS00041">
    <property type="entry name" value="HTH_ARAC_FAMILY_1"/>
    <property type="match status" value="1"/>
</dbReference>
<dbReference type="Gene3D" id="1.10.10.60">
    <property type="entry name" value="Homeodomain-like"/>
    <property type="match status" value="2"/>
</dbReference>
<dbReference type="PRINTS" id="PR00032">
    <property type="entry name" value="HTHARAC"/>
</dbReference>
<dbReference type="RefSeq" id="WP_210655768.1">
    <property type="nucleotide sequence ID" value="NZ_JAGKSP010000001.1"/>
</dbReference>
<dbReference type="EMBL" id="JAGKSP010000001">
    <property type="protein sequence ID" value="MBP3961974.1"/>
    <property type="molecule type" value="Genomic_DNA"/>
</dbReference>
<evidence type="ECO:0000256" key="2">
    <source>
        <dbReference type="ARBA" id="ARBA00023125"/>
    </source>
</evidence>
<reference evidence="5 6" key="1">
    <citation type="submission" date="2021-04" db="EMBL/GenBank/DDBJ databases">
        <title>Paenibacillus sp. DLE-14 whole genome sequence.</title>
        <authorList>
            <person name="Ham Y.J."/>
        </authorList>
    </citation>
    <scope>NUCLEOTIDE SEQUENCE [LARGE SCALE GENOMIC DNA]</scope>
    <source>
        <strain evidence="5 6">DLE-14</strain>
    </source>
</reference>
<accession>A0ABS5C7K8</accession>
<dbReference type="SUPFAM" id="SSF46689">
    <property type="entry name" value="Homeodomain-like"/>
    <property type="match status" value="2"/>
</dbReference>
<comment type="caution">
    <text evidence="5">The sequence shown here is derived from an EMBL/GenBank/DDBJ whole genome shotgun (WGS) entry which is preliminary data.</text>
</comment>
<evidence type="ECO:0000256" key="1">
    <source>
        <dbReference type="ARBA" id="ARBA00023015"/>
    </source>
</evidence>
<feature type="domain" description="HTH araC/xylS-type" evidence="4">
    <location>
        <begin position="192"/>
        <end position="290"/>
    </location>
</feature>
<dbReference type="InterPro" id="IPR018060">
    <property type="entry name" value="HTH_AraC"/>
</dbReference>
<keyword evidence="2" id="KW-0238">DNA-binding</keyword>
<dbReference type="InterPro" id="IPR037923">
    <property type="entry name" value="HTH-like"/>
</dbReference>
<dbReference type="PROSITE" id="PS01124">
    <property type="entry name" value="HTH_ARAC_FAMILY_2"/>
    <property type="match status" value="1"/>
</dbReference>
<dbReference type="Pfam" id="PF12833">
    <property type="entry name" value="HTH_18"/>
    <property type="match status" value="1"/>
</dbReference>
<proteinExistence type="predicted"/>
<keyword evidence="1" id="KW-0805">Transcription regulation</keyword>
<name>A0ABS5C7K8_9BACL</name>
<keyword evidence="3" id="KW-0804">Transcription</keyword>
<organism evidence="5 6">
    <name type="scientific">Paenibacillus lignilyticus</name>
    <dbReference type="NCBI Taxonomy" id="1172615"/>
    <lineage>
        <taxon>Bacteria</taxon>
        <taxon>Bacillati</taxon>
        <taxon>Bacillota</taxon>
        <taxon>Bacilli</taxon>
        <taxon>Bacillales</taxon>
        <taxon>Paenibacillaceae</taxon>
        <taxon>Paenibacillus</taxon>
    </lineage>
</organism>